<dbReference type="Gene3D" id="1.10.10.10">
    <property type="entry name" value="Winged helix-like DNA-binding domain superfamily/Winged helix DNA-binding domain"/>
    <property type="match status" value="1"/>
</dbReference>
<dbReference type="PANTHER" id="PTHR33164:SF43">
    <property type="entry name" value="HTH-TYPE TRANSCRIPTIONAL REPRESSOR YETL"/>
    <property type="match status" value="1"/>
</dbReference>
<dbReference type="EMBL" id="CP073078">
    <property type="protein sequence ID" value="QUD87727.1"/>
    <property type="molecule type" value="Genomic_DNA"/>
</dbReference>
<dbReference type="InterPro" id="IPR039422">
    <property type="entry name" value="MarR/SlyA-like"/>
</dbReference>
<proteinExistence type="predicted"/>
<keyword evidence="1" id="KW-0805">Transcription regulation</keyword>
<dbReference type="GO" id="GO:0003677">
    <property type="term" value="F:DNA binding"/>
    <property type="evidence" value="ECO:0007669"/>
    <property type="project" value="UniProtKB-KW"/>
</dbReference>
<evidence type="ECO:0000256" key="3">
    <source>
        <dbReference type="ARBA" id="ARBA00023163"/>
    </source>
</evidence>
<name>A0A975FZD5_9CAUL</name>
<dbReference type="GO" id="GO:0006950">
    <property type="term" value="P:response to stress"/>
    <property type="evidence" value="ECO:0007669"/>
    <property type="project" value="TreeGrafter"/>
</dbReference>
<dbReference type="Proteomes" id="UP000676409">
    <property type="component" value="Chromosome"/>
</dbReference>
<protein>
    <submittedName>
        <fullName evidence="5">MarR family transcriptional regulator</fullName>
    </submittedName>
</protein>
<feature type="domain" description="HTH marR-type" evidence="4">
    <location>
        <begin position="10"/>
        <end position="142"/>
    </location>
</feature>
<dbReference type="PROSITE" id="PS50995">
    <property type="entry name" value="HTH_MARR_2"/>
    <property type="match status" value="1"/>
</dbReference>
<dbReference type="InterPro" id="IPR036388">
    <property type="entry name" value="WH-like_DNA-bd_sf"/>
</dbReference>
<keyword evidence="3" id="KW-0804">Transcription</keyword>
<accession>A0A975FZD5</accession>
<evidence type="ECO:0000256" key="2">
    <source>
        <dbReference type="ARBA" id="ARBA00023125"/>
    </source>
</evidence>
<dbReference type="AlphaFoldDB" id="A0A975FZD5"/>
<keyword evidence="2" id="KW-0238">DNA-binding</keyword>
<dbReference type="PROSITE" id="PS01117">
    <property type="entry name" value="HTH_MARR_1"/>
    <property type="match status" value="1"/>
</dbReference>
<dbReference type="PRINTS" id="PR00598">
    <property type="entry name" value="HTHMARR"/>
</dbReference>
<sequence length="148" mass="16257">MSPAPKDRPDVQVFTEIGIIDQLVTSRVERSLPAGLSYAQFGVLTHFARRGGQESPAQLAKAFQVTKGAMTNTLQRLEAQGYVLVEPDAEDGRKKLVSITASGLAAYDRGLMGMRPMMDALREAFTEAEFLAALPFLTALRKWLDEAR</sequence>
<dbReference type="InterPro" id="IPR023187">
    <property type="entry name" value="Tscrpt_reg_MarR-type_CS"/>
</dbReference>
<dbReference type="GO" id="GO:0003700">
    <property type="term" value="F:DNA-binding transcription factor activity"/>
    <property type="evidence" value="ECO:0007669"/>
    <property type="project" value="InterPro"/>
</dbReference>
<reference evidence="5" key="1">
    <citation type="submission" date="2021-04" db="EMBL/GenBank/DDBJ databases">
        <title>The complete genome sequence of Caulobacter sp. S6.</title>
        <authorList>
            <person name="Tang Y."/>
            <person name="Ouyang W."/>
            <person name="Liu Q."/>
            <person name="Huang B."/>
            <person name="Guo Z."/>
            <person name="Lei P."/>
        </authorList>
    </citation>
    <scope>NUCLEOTIDE SEQUENCE</scope>
    <source>
        <strain evidence="5">S6</strain>
    </source>
</reference>
<keyword evidence="6" id="KW-1185">Reference proteome</keyword>
<evidence type="ECO:0000313" key="5">
    <source>
        <dbReference type="EMBL" id="QUD87727.1"/>
    </source>
</evidence>
<organism evidence="5 6">
    <name type="scientific">Phenylobacterium montanum</name>
    <dbReference type="NCBI Taxonomy" id="2823693"/>
    <lineage>
        <taxon>Bacteria</taxon>
        <taxon>Pseudomonadati</taxon>
        <taxon>Pseudomonadota</taxon>
        <taxon>Alphaproteobacteria</taxon>
        <taxon>Caulobacterales</taxon>
        <taxon>Caulobacteraceae</taxon>
        <taxon>Phenylobacterium</taxon>
    </lineage>
</organism>
<dbReference type="KEGG" id="caul:KCG34_22205"/>
<dbReference type="Pfam" id="PF12802">
    <property type="entry name" value="MarR_2"/>
    <property type="match status" value="1"/>
</dbReference>
<dbReference type="SUPFAM" id="SSF46785">
    <property type="entry name" value="Winged helix' DNA-binding domain"/>
    <property type="match status" value="1"/>
</dbReference>
<gene>
    <name evidence="5" type="ORF">KCG34_22205</name>
</gene>
<evidence type="ECO:0000313" key="6">
    <source>
        <dbReference type="Proteomes" id="UP000676409"/>
    </source>
</evidence>
<dbReference type="InterPro" id="IPR036390">
    <property type="entry name" value="WH_DNA-bd_sf"/>
</dbReference>
<dbReference type="SMART" id="SM00347">
    <property type="entry name" value="HTH_MARR"/>
    <property type="match status" value="1"/>
</dbReference>
<dbReference type="InterPro" id="IPR000835">
    <property type="entry name" value="HTH_MarR-typ"/>
</dbReference>
<evidence type="ECO:0000256" key="1">
    <source>
        <dbReference type="ARBA" id="ARBA00023015"/>
    </source>
</evidence>
<dbReference type="RefSeq" id="WP_211937777.1">
    <property type="nucleotide sequence ID" value="NZ_CP073078.1"/>
</dbReference>
<dbReference type="PANTHER" id="PTHR33164">
    <property type="entry name" value="TRANSCRIPTIONAL REGULATOR, MARR FAMILY"/>
    <property type="match status" value="1"/>
</dbReference>
<evidence type="ECO:0000259" key="4">
    <source>
        <dbReference type="PROSITE" id="PS50995"/>
    </source>
</evidence>